<keyword evidence="3" id="KW-1185">Reference proteome</keyword>
<name>A0AAV2HAV9_LYMST</name>
<keyword evidence="1" id="KW-0732">Signal</keyword>
<gene>
    <name evidence="2" type="ORF">GSLYS_00003346001</name>
</gene>
<organism evidence="2 3">
    <name type="scientific">Lymnaea stagnalis</name>
    <name type="common">Great pond snail</name>
    <name type="synonym">Helix stagnalis</name>
    <dbReference type="NCBI Taxonomy" id="6523"/>
    <lineage>
        <taxon>Eukaryota</taxon>
        <taxon>Metazoa</taxon>
        <taxon>Spiralia</taxon>
        <taxon>Lophotrochozoa</taxon>
        <taxon>Mollusca</taxon>
        <taxon>Gastropoda</taxon>
        <taxon>Heterobranchia</taxon>
        <taxon>Euthyneura</taxon>
        <taxon>Panpulmonata</taxon>
        <taxon>Hygrophila</taxon>
        <taxon>Lymnaeoidea</taxon>
        <taxon>Lymnaeidae</taxon>
        <taxon>Lymnaea</taxon>
    </lineage>
</organism>
<accession>A0AAV2HAV9</accession>
<evidence type="ECO:0000313" key="3">
    <source>
        <dbReference type="Proteomes" id="UP001497497"/>
    </source>
</evidence>
<sequence>MSRILRQMDKAIVIFIFLCSLELCSGQLVPTVFNTTGIDKYYARFPKSPLPCPGLDPNQRIPIIRPEYCKPSIIWPVAPCCDESTNFRCKQDVLSCPSDFWGPYPYKCRILRNDFLDFRPPRYVVCRCNACLYAGPNHNCCPLVVGTCTPTNYREFNVAAVCVNVTNPIDSVCKIFTWYLPTACSCVVPRSPIPVNGTDINSPTGTS</sequence>
<comment type="caution">
    <text evidence="2">The sequence shown here is derived from an EMBL/GenBank/DDBJ whole genome shotgun (WGS) entry which is preliminary data.</text>
</comment>
<proteinExistence type="predicted"/>
<evidence type="ECO:0000313" key="2">
    <source>
        <dbReference type="EMBL" id="CAL1529191.1"/>
    </source>
</evidence>
<dbReference type="AlphaFoldDB" id="A0AAV2HAV9"/>
<dbReference type="Proteomes" id="UP001497497">
    <property type="component" value="Unassembled WGS sequence"/>
</dbReference>
<reference evidence="2 3" key="1">
    <citation type="submission" date="2024-04" db="EMBL/GenBank/DDBJ databases">
        <authorList>
            <consortium name="Genoscope - CEA"/>
            <person name="William W."/>
        </authorList>
    </citation>
    <scope>NUCLEOTIDE SEQUENCE [LARGE SCALE GENOMIC DNA]</scope>
</reference>
<protein>
    <submittedName>
        <fullName evidence="2">Uncharacterized protein</fullName>
    </submittedName>
</protein>
<feature type="signal peptide" evidence="1">
    <location>
        <begin position="1"/>
        <end position="26"/>
    </location>
</feature>
<evidence type="ECO:0000256" key="1">
    <source>
        <dbReference type="SAM" id="SignalP"/>
    </source>
</evidence>
<feature type="chain" id="PRO_5043752086" evidence="1">
    <location>
        <begin position="27"/>
        <end position="207"/>
    </location>
</feature>
<dbReference type="EMBL" id="CAXITT010000044">
    <property type="protein sequence ID" value="CAL1529191.1"/>
    <property type="molecule type" value="Genomic_DNA"/>
</dbReference>